<evidence type="ECO:0000256" key="3">
    <source>
        <dbReference type="ARBA" id="ARBA00022801"/>
    </source>
</evidence>
<keyword evidence="10" id="KW-1185">Reference proteome</keyword>
<dbReference type="PROSITE" id="PS00134">
    <property type="entry name" value="TRYPSIN_HIS"/>
    <property type="match status" value="1"/>
</dbReference>
<feature type="chain" id="PRO_5032928750" description="Peptidase S1 domain-containing protein" evidence="7">
    <location>
        <begin position="22"/>
        <end position="271"/>
    </location>
</feature>
<evidence type="ECO:0000256" key="1">
    <source>
        <dbReference type="ARBA" id="ARBA00007664"/>
    </source>
</evidence>
<keyword evidence="5" id="KW-1015">Disulfide bond</keyword>
<organism evidence="9 10">
    <name type="scientific">Rhynchophorus ferrugineus</name>
    <name type="common">Red palm weevil</name>
    <name type="synonym">Curculio ferrugineus</name>
    <dbReference type="NCBI Taxonomy" id="354439"/>
    <lineage>
        <taxon>Eukaryota</taxon>
        <taxon>Metazoa</taxon>
        <taxon>Ecdysozoa</taxon>
        <taxon>Arthropoda</taxon>
        <taxon>Hexapoda</taxon>
        <taxon>Insecta</taxon>
        <taxon>Pterygota</taxon>
        <taxon>Neoptera</taxon>
        <taxon>Endopterygota</taxon>
        <taxon>Coleoptera</taxon>
        <taxon>Polyphaga</taxon>
        <taxon>Cucujiformia</taxon>
        <taxon>Curculionidae</taxon>
        <taxon>Dryophthorinae</taxon>
        <taxon>Rhynchophorus</taxon>
    </lineage>
</organism>
<evidence type="ECO:0000256" key="2">
    <source>
        <dbReference type="ARBA" id="ARBA00022670"/>
    </source>
</evidence>
<name>A0A834IST7_RHYFE</name>
<feature type="signal peptide" evidence="7">
    <location>
        <begin position="1"/>
        <end position="21"/>
    </location>
</feature>
<dbReference type="InterPro" id="IPR033116">
    <property type="entry name" value="TRYPSIN_SER"/>
</dbReference>
<dbReference type="PANTHER" id="PTHR24276:SF91">
    <property type="entry name" value="AT26814P-RELATED"/>
    <property type="match status" value="1"/>
</dbReference>
<dbReference type="InterPro" id="IPR001254">
    <property type="entry name" value="Trypsin_dom"/>
</dbReference>
<evidence type="ECO:0000259" key="8">
    <source>
        <dbReference type="PROSITE" id="PS50240"/>
    </source>
</evidence>
<keyword evidence="3 6" id="KW-0378">Hydrolase</keyword>
<evidence type="ECO:0000256" key="4">
    <source>
        <dbReference type="ARBA" id="ARBA00022825"/>
    </source>
</evidence>
<accession>A0A834IST7</accession>
<dbReference type="InterPro" id="IPR018114">
    <property type="entry name" value="TRYPSIN_HIS"/>
</dbReference>
<dbReference type="PROSITE" id="PS00135">
    <property type="entry name" value="TRYPSIN_SER"/>
    <property type="match status" value="1"/>
</dbReference>
<dbReference type="Gene3D" id="2.40.10.10">
    <property type="entry name" value="Trypsin-like serine proteases"/>
    <property type="match status" value="1"/>
</dbReference>
<dbReference type="GO" id="GO:0004252">
    <property type="term" value="F:serine-type endopeptidase activity"/>
    <property type="evidence" value="ECO:0007669"/>
    <property type="project" value="InterPro"/>
</dbReference>
<dbReference type="AlphaFoldDB" id="A0A834IST7"/>
<evidence type="ECO:0000256" key="5">
    <source>
        <dbReference type="ARBA" id="ARBA00023157"/>
    </source>
</evidence>
<dbReference type="InterPro" id="IPR043504">
    <property type="entry name" value="Peptidase_S1_PA_chymotrypsin"/>
</dbReference>
<dbReference type="SMART" id="SM00020">
    <property type="entry name" value="Tryp_SPc"/>
    <property type="match status" value="1"/>
</dbReference>
<dbReference type="PRINTS" id="PR00722">
    <property type="entry name" value="CHYMOTRYPSIN"/>
</dbReference>
<dbReference type="EMBL" id="JAACXV010000079">
    <property type="protein sequence ID" value="KAF7284272.1"/>
    <property type="molecule type" value="Genomic_DNA"/>
</dbReference>
<dbReference type="CDD" id="cd00190">
    <property type="entry name" value="Tryp_SPc"/>
    <property type="match status" value="1"/>
</dbReference>
<dbReference type="Pfam" id="PF00089">
    <property type="entry name" value="Trypsin"/>
    <property type="match status" value="1"/>
</dbReference>
<keyword evidence="7" id="KW-0732">Signal</keyword>
<reference evidence="9" key="1">
    <citation type="submission" date="2020-08" db="EMBL/GenBank/DDBJ databases">
        <title>Genome sequencing and assembly of the red palm weevil Rhynchophorus ferrugineus.</title>
        <authorList>
            <person name="Dias G.B."/>
            <person name="Bergman C.M."/>
            <person name="Manee M."/>
        </authorList>
    </citation>
    <scope>NUCLEOTIDE SEQUENCE</scope>
    <source>
        <strain evidence="9">AA-2017</strain>
        <tissue evidence="9">Whole larva</tissue>
    </source>
</reference>
<dbReference type="GO" id="GO:0006508">
    <property type="term" value="P:proteolysis"/>
    <property type="evidence" value="ECO:0007669"/>
    <property type="project" value="UniProtKB-KW"/>
</dbReference>
<gene>
    <name evidence="9" type="ORF">GWI33_022263</name>
</gene>
<evidence type="ECO:0000313" key="9">
    <source>
        <dbReference type="EMBL" id="KAF7284272.1"/>
    </source>
</evidence>
<dbReference type="InterPro" id="IPR050430">
    <property type="entry name" value="Peptidase_S1"/>
</dbReference>
<protein>
    <recommendedName>
        <fullName evidence="8">Peptidase S1 domain-containing protein</fullName>
    </recommendedName>
</protein>
<evidence type="ECO:0000313" key="10">
    <source>
        <dbReference type="Proteomes" id="UP000625711"/>
    </source>
</evidence>
<dbReference type="SUPFAM" id="SSF50494">
    <property type="entry name" value="Trypsin-like serine proteases"/>
    <property type="match status" value="1"/>
</dbReference>
<sequence>MFLFKFAVFLFAAVFVDLGTAFPAVNQSNDSFRTSPLRIIGGETANIEDYPYQVLLMIEGEGKCGGSILSETFIITAAHCVFDQKASQLSIRAGSSFRTSGGEIVSVASFKYPEDDFDSSTYDYDIAILRLTKPLTYGDGISPVLLPNSDDEIIQGENAKASGWGMIDPNDESSLSEKLQAVELPQITTQSCEKYYGSYITSRMFCAGYQSGGKDTCSGDSGGPLVVDGYLVGITSWGSPTCAEAGRPGVFTKVSYFRSYIDSIINNLSEK</sequence>
<comment type="caution">
    <text evidence="9">The sequence shown here is derived from an EMBL/GenBank/DDBJ whole genome shotgun (WGS) entry which is preliminary data.</text>
</comment>
<feature type="domain" description="Peptidase S1" evidence="8">
    <location>
        <begin position="39"/>
        <end position="266"/>
    </location>
</feature>
<dbReference type="InterPro" id="IPR001314">
    <property type="entry name" value="Peptidase_S1A"/>
</dbReference>
<evidence type="ECO:0000256" key="7">
    <source>
        <dbReference type="SAM" id="SignalP"/>
    </source>
</evidence>
<dbReference type="OrthoDB" id="10051896at2759"/>
<keyword evidence="2 6" id="KW-0645">Protease</keyword>
<dbReference type="PANTHER" id="PTHR24276">
    <property type="entry name" value="POLYSERASE-RELATED"/>
    <property type="match status" value="1"/>
</dbReference>
<comment type="similarity">
    <text evidence="1">Belongs to the peptidase S1 family.</text>
</comment>
<proteinExistence type="inferred from homology"/>
<keyword evidence="4 6" id="KW-0720">Serine protease</keyword>
<dbReference type="InterPro" id="IPR009003">
    <property type="entry name" value="Peptidase_S1_PA"/>
</dbReference>
<dbReference type="FunFam" id="2.40.10.10:FF:000034">
    <property type="entry name" value="Eupolytin"/>
    <property type="match status" value="1"/>
</dbReference>
<dbReference type="PROSITE" id="PS50240">
    <property type="entry name" value="TRYPSIN_DOM"/>
    <property type="match status" value="1"/>
</dbReference>
<evidence type="ECO:0000256" key="6">
    <source>
        <dbReference type="RuleBase" id="RU363034"/>
    </source>
</evidence>
<dbReference type="Proteomes" id="UP000625711">
    <property type="component" value="Unassembled WGS sequence"/>
</dbReference>